<organism evidence="2 3">
    <name type="scientific">Dyadobacter chenwenxiniae</name>
    <dbReference type="NCBI Taxonomy" id="2906456"/>
    <lineage>
        <taxon>Bacteria</taxon>
        <taxon>Pseudomonadati</taxon>
        <taxon>Bacteroidota</taxon>
        <taxon>Cytophagia</taxon>
        <taxon>Cytophagales</taxon>
        <taxon>Spirosomataceae</taxon>
        <taxon>Dyadobacter</taxon>
    </lineage>
</organism>
<protein>
    <submittedName>
        <fullName evidence="2">Alpha/beta hydrolase</fullName>
    </submittedName>
</protein>
<dbReference type="RefSeq" id="WP_234656185.1">
    <property type="nucleotide sequence ID" value="NZ_CP094997.1"/>
</dbReference>
<comment type="caution">
    <text evidence="2">The sequence shown here is derived from an EMBL/GenBank/DDBJ whole genome shotgun (WGS) entry which is preliminary data.</text>
</comment>
<dbReference type="PANTHER" id="PTHR46331">
    <property type="entry name" value="VALACYCLOVIR HYDROLASE"/>
    <property type="match status" value="1"/>
</dbReference>
<dbReference type="EMBL" id="JAJTTC010000003">
    <property type="protein sequence ID" value="MCF0063164.1"/>
    <property type="molecule type" value="Genomic_DNA"/>
</dbReference>
<keyword evidence="3" id="KW-1185">Reference proteome</keyword>
<sequence>MKTEIPTPFKGCSPVNGLKMYYEIHGEGKPLVLIHGGGSTIETTFGRVLDELAKNYQVIAVELEAHGRTGDRGVPLSFEQDADDVAGLLKNLNIQKADIFGFSNGGTTGFQIAIRHPEIVNKLIVASAIFKKGGAPEVIWDFIRNGSLDSMPQQLKDGFKEVNQNAQALHTMFTRDQERMNTFKDISEHLIAGIKAKTLILVGDNDVTKPEHALEMHRLIAGSELMIIPGGHGDYIGEITTLGNGPTAYSHVTGLIERFLTD</sequence>
<reference evidence="2" key="1">
    <citation type="submission" date="2021-12" db="EMBL/GenBank/DDBJ databases">
        <title>Novel species in genus Dyadobacter.</title>
        <authorList>
            <person name="Ma C."/>
        </authorList>
    </citation>
    <scope>NUCLEOTIDE SEQUENCE</scope>
    <source>
        <strain evidence="2">LJ419</strain>
    </source>
</reference>
<gene>
    <name evidence="2" type="ORF">LXM26_16765</name>
</gene>
<dbReference type="Pfam" id="PF00561">
    <property type="entry name" value="Abhydrolase_1"/>
    <property type="match status" value="1"/>
</dbReference>
<feature type="domain" description="AB hydrolase-1" evidence="1">
    <location>
        <begin position="29"/>
        <end position="159"/>
    </location>
</feature>
<dbReference type="GO" id="GO:0017171">
    <property type="term" value="F:serine hydrolase activity"/>
    <property type="evidence" value="ECO:0007669"/>
    <property type="project" value="TreeGrafter"/>
</dbReference>
<dbReference type="InterPro" id="IPR029058">
    <property type="entry name" value="AB_hydrolase_fold"/>
</dbReference>
<dbReference type="Proteomes" id="UP001139000">
    <property type="component" value="Unassembled WGS sequence"/>
</dbReference>
<name>A0A9X1PNC0_9BACT</name>
<dbReference type="InterPro" id="IPR000073">
    <property type="entry name" value="AB_hydrolase_1"/>
</dbReference>
<proteinExistence type="predicted"/>
<evidence type="ECO:0000313" key="3">
    <source>
        <dbReference type="Proteomes" id="UP001139000"/>
    </source>
</evidence>
<dbReference type="PANTHER" id="PTHR46331:SF2">
    <property type="entry name" value="VALACYCLOVIR HYDROLASE"/>
    <property type="match status" value="1"/>
</dbReference>
<dbReference type="AlphaFoldDB" id="A0A9X1PNC0"/>
<dbReference type="SUPFAM" id="SSF53474">
    <property type="entry name" value="alpha/beta-Hydrolases"/>
    <property type="match status" value="1"/>
</dbReference>
<dbReference type="Gene3D" id="3.40.50.1820">
    <property type="entry name" value="alpha/beta hydrolase"/>
    <property type="match status" value="1"/>
</dbReference>
<accession>A0A9X1PNC0</accession>
<evidence type="ECO:0000259" key="1">
    <source>
        <dbReference type="Pfam" id="PF00561"/>
    </source>
</evidence>
<evidence type="ECO:0000313" key="2">
    <source>
        <dbReference type="EMBL" id="MCF0063164.1"/>
    </source>
</evidence>
<keyword evidence="2" id="KW-0378">Hydrolase</keyword>